<accession>A0A517LM56</accession>
<evidence type="ECO:0000313" key="2">
    <source>
        <dbReference type="EMBL" id="QDS76727.1"/>
    </source>
</evidence>
<evidence type="ECO:0008006" key="4">
    <source>
        <dbReference type="Google" id="ProtNLM"/>
    </source>
</evidence>
<feature type="signal peptide" evidence="1">
    <location>
        <begin position="1"/>
        <end position="20"/>
    </location>
</feature>
<protein>
    <recommendedName>
        <fullName evidence="4">Secreted protein</fullName>
    </recommendedName>
</protein>
<name>A0A517LM56_9PEZI</name>
<keyword evidence="1" id="KW-0732">Signal</keyword>
<evidence type="ECO:0000313" key="3">
    <source>
        <dbReference type="Proteomes" id="UP000316270"/>
    </source>
</evidence>
<keyword evidence="3" id="KW-1185">Reference proteome</keyword>
<dbReference type="Proteomes" id="UP000316270">
    <property type="component" value="Chromosome 16"/>
</dbReference>
<proteinExistence type="predicted"/>
<evidence type="ECO:0000256" key="1">
    <source>
        <dbReference type="SAM" id="SignalP"/>
    </source>
</evidence>
<feature type="chain" id="PRO_5022178717" description="Secreted protein" evidence="1">
    <location>
        <begin position="21"/>
        <end position="156"/>
    </location>
</feature>
<dbReference type="EMBL" id="CP042200">
    <property type="protein sequence ID" value="QDS76727.1"/>
    <property type="molecule type" value="Genomic_DNA"/>
</dbReference>
<sequence>MMHITLYLVTALLSTAPSLAWNPWGKHHNGCEHYRTFFRVPCPDGKCQNPDMMQYRDLFQEASDRFANWTKVNSPWCPGACAPELKNETTSIGRWTYSLECITGRNFKVWKTGIPAPPEGLVRVGDKGACNVNCKPNGRAPFPNQDCSFVYGVCND</sequence>
<dbReference type="AlphaFoldDB" id="A0A517LM56"/>
<organism evidence="2 3">
    <name type="scientific">Venturia effusa</name>
    <dbReference type="NCBI Taxonomy" id="50376"/>
    <lineage>
        <taxon>Eukaryota</taxon>
        <taxon>Fungi</taxon>
        <taxon>Dikarya</taxon>
        <taxon>Ascomycota</taxon>
        <taxon>Pezizomycotina</taxon>
        <taxon>Dothideomycetes</taxon>
        <taxon>Pleosporomycetidae</taxon>
        <taxon>Venturiales</taxon>
        <taxon>Venturiaceae</taxon>
        <taxon>Venturia</taxon>
    </lineage>
</organism>
<gene>
    <name evidence="2" type="ORF">FKW77_001141</name>
</gene>
<reference evidence="2 3" key="1">
    <citation type="submission" date="2019-07" db="EMBL/GenBank/DDBJ databases">
        <title>Finished genome of Venturia effusa.</title>
        <authorList>
            <person name="Young C.A."/>
            <person name="Cox M.P."/>
            <person name="Ganley A.R.D."/>
            <person name="David W.J."/>
        </authorList>
    </citation>
    <scope>NUCLEOTIDE SEQUENCE [LARGE SCALE GENOMIC DNA]</scope>
    <source>
        <strain evidence="3">albino</strain>
    </source>
</reference>